<dbReference type="RefSeq" id="XP_035544348.1">
    <property type="nucleotide sequence ID" value="XM_035688455.1"/>
</dbReference>
<dbReference type="PANTHER" id="PTHR33499:SF11">
    <property type="entry name" value="NO APICAL MERISTEM-ASSOCIATED C-TERMINAL DOMAIN-CONTAINING PROTEIN"/>
    <property type="match status" value="1"/>
</dbReference>
<dbReference type="KEGG" id="jre:118343700"/>
<organism evidence="3 4">
    <name type="scientific">Juglans regia</name>
    <name type="common">English walnut</name>
    <dbReference type="NCBI Taxonomy" id="51240"/>
    <lineage>
        <taxon>Eukaryota</taxon>
        <taxon>Viridiplantae</taxon>
        <taxon>Streptophyta</taxon>
        <taxon>Embryophyta</taxon>
        <taxon>Tracheophyta</taxon>
        <taxon>Spermatophyta</taxon>
        <taxon>Magnoliopsida</taxon>
        <taxon>eudicotyledons</taxon>
        <taxon>Gunneridae</taxon>
        <taxon>Pentapetalae</taxon>
        <taxon>rosids</taxon>
        <taxon>fabids</taxon>
        <taxon>Fagales</taxon>
        <taxon>Juglandaceae</taxon>
        <taxon>Juglans</taxon>
    </lineage>
</organism>
<feature type="compositionally biased region" description="Polar residues" evidence="2">
    <location>
        <begin position="28"/>
        <end position="55"/>
    </location>
</feature>
<dbReference type="PANTHER" id="PTHR33499">
    <property type="entry name" value="OS12G0282400 PROTEIN-RELATED"/>
    <property type="match status" value="1"/>
</dbReference>
<keyword evidence="1" id="KW-0175">Coiled coil</keyword>
<accession>A0A6P9EJX2</accession>
<feature type="region of interest" description="Disordered" evidence="2">
    <location>
        <begin position="1"/>
        <end position="83"/>
    </location>
</feature>
<protein>
    <submittedName>
        <fullName evidence="4">Uncharacterized protein LOC118343700</fullName>
    </submittedName>
</protein>
<sequence length="376" mass="43340">MRGTRRGHGGHAGMTQTRIRASDGCTWSGPTPQSQPCRWTRMVEQNSSSDDSTQPPDMVLGTEFPEISNDPNTRPENNGRVPMRRCHGPAGCIEFMKLRKHGLIPLKINDGERAPSCENALFFTTRVTWIIKHHATMAQNTWDAVDTQEKEELINRVWADFILDWSKRNHREMVEKNLGKKFNDFHYQLHKIYMGCATHDEALLKPTSLVEPDVWKKLCGRWGSNEFKGPSSSNLVNFYKETRWSKKKGAFVTPMTETLYNNMIEKLDEMELEEHTDEAANIIFRDVLGHRSGYARGLGGSVIPEPRPSSMSAQFEHLAQENEKHKNEAIMYETELDDLKREVRQLLVWQQSYDQRMNLFECDLERVSNRDTPGNV</sequence>
<evidence type="ECO:0000256" key="2">
    <source>
        <dbReference type="SAM" id="MobiDB-lite"/>
    </source>
</evidence>
<name>A0A6P9EJX2_JUGRE</name>
<dbReference type="OrthoDB" id="1921870at2759"/>
<evidence type="ECO:0000313" key="3">
    <source>
        <dbReference type="Proteomes" id="UP000235220"/>
    </source>
</evidence>
<evidence type="ECO:0000313" key="4">
    <source>
        <dbReference type="RefSeq" id="XP_035544348.1"/>
    </source>
</evidence>
<reference evidence="4" key="1">
    <citation type="submission" date="2025-08" db="UniProtKB">
        <authorList>
            <consortium name="RefSeq"/>
        </authorList>
    </citation>
    <scope>IDENTIFICATION</scope>
    <source>
        <tissue evidence="4">Leaves</tissue>
    </source>
</reference>
<dbReference type="Proteomes" id="UP000235220">
    <property type="component" value="Chromosome 3"/>
</dbReference>
<proteinExistence type="predicted"/>
<dbReference type="InParanoid" id="A0A6P9EJX2"/>
<keyword evidence="3" id="KW-1185">Reference proteome</keyword>
<dbReference type="GeneID" id="118343700"/>
<gene>
    <name evidence="4" type="primary">LOC118343700</name>
</gene>
<feature type="coiled-coil region" evidence="1">
    <location>
        <begin position="315"/>
        <end position="342"/>
    </location>
</feature>
<dbReference type="AlphaFoldDB" id="A0A6P9EJX2"/>
<evidence type="ECO:0000256" key="1">
    <source>
        <dbReference type="SAM" id="Coils"/>
    </source>
</evidence>